<evidence type="ECO:0000256" key="1">
    <source>
        <dbReference type="SAM" id="SignalP"/>
    </source>
</evidence>
<gene>
    <name evidence="2" type="ORF">A3H68_02230</name>
</gene>
<accession>A0A1G2P2Q2</accession>
<evidence type="ECO:0000313" key="3">
    <source>
        <dbReference type="Proteomes" id="UP000176429"/>
    </source>
</evidence>
<name>A0A1G2P2Q2_9BACT</name>
<comment type="caution">
    <text evidence="2">The sequence shown here is derived from an EMBL/GenBank/DDBJ whole genome shotgun (WGS) entry which is preliminary data.</text>
</comment>
<feature type="signal peptide" evidence="1">
    <location>
        <begin position="1"/>
        <end position="22"/>
    </location>
</feature>
<evidence type="ECO:0000313" key="2">
    <source>
        <dbReference type="EMBL" id="OHA42616.1"/>
    </source>
</evidence>
<organism evidence="2 3">
    <name type="scientific">Candidatus Taylorbacteria bacterium RIFCSPLOWO2_02_FULL_46_40</name>
    <dbReference type="NCBI Taxonomy" id="1802329"/>
    <lineage>
        <taxon>Bacteria</taxon>
        <taxon>Candidatus Tayloriibacteriota</taxon>
    </lineage>
</organism>
<dbReference type="AlphaFoldDB" id="A0A1G2P2Q2"/>
<protein>
    <submittedName>
        <fullName evidence="2">Uncharacterized protein</fullName>
    </submittedName>
</protein>
<feature type="chain" id="PRO_5009583840" evidence="1">
    <location>
        <begin position="23"/>
        <end position="198"/>
    </location>
</feature>
<keyword evidence="1" id="KW-0732">Signal</keyword>
<sequence>MKKITTIAAVIALLAVAVPALAHHNNSDVTVTTTNNATVTNTVITGADTGSNTANGGDAVNVVSGKGENGDNDADGGDGGSITTGAATAVADVLNKVNVTKTTVTADCGCKGDVVVRTRNNVSVGNAVDTKAFTGYNVTDGGYASNVVTGSSWGWFATSTNGGNKADGGKGGEITTGESVASSKITNRLNGTVTRVRR</sequence>
<dbReference type="EMBL" id="MHSH01000002">
    <property type="protein sequence ID" value="OHA42616.1"/>
    <property type="molecule type" value="Genomic_DNA"/>
</dbReference>
<dbReference type="Proteomes" id="UP000176429">
    <property type="component" value="Unassembled WGS sequence"/>
</dbReference>
<proteinExistence type="predicted"/>
<reference evidence="2 3" key="1">
    <citation type="journal article" date="2016" name="Nat. Commun.">
        <title>Thousands of microbial genomes shed light on interconnected biogeochemical processes in an aquifer system.</title>
        <authorList>
            <person name="Anantharaman K."/>
            <person name="Brown C.T."/>
            <person name="Hug L.A."/>
            <person name="Sharon I."/>
            <person name="Castelle C.J."/>
            <person name="Probst A.J."/>
            <person name="Thomas B.C."/>
            <person name="Singh A."/>
            <person name="Wilkins M.J."/>
            <person name="Karaoz U."/>
            <person name="Brodie E.L."/>
            <person name="Williams K.H."/>
            <person name="Hubbard S.S."/>
            <person name="Banfield J.F."/>
        </authorList>
    </citation>
    <scope>NUCLEOTIDE SEQUENCE [LARGE SCALE GENOMIC DNA]</scope>
</reference>